<evidence type="ECO:0000259" key="8">
    <source>
        <dbReference type="PROSITE" id="PS51686"/>
    </source>
</evidence>
<comment type="caution">
    <text evidence="6">Lacks conserved residue(s) required for the propagation of feature annotation.</text>
</comment>
<dbReference type="CDD" id="cd02440">
    <property type="entry name" value="AdoMet_MTases"/>
    <property type="match status" value="1"/>
</dbReference>
<dbReference type="GO" id="GO:0032259">
    <property type="term" value="P:methylation"/>
    <property type="evidence" value="ECO:0007669"/>
    <property type="project" value="UniProtKB-KW"/>
</dbReference>
<dbReference type="InterPro" id="IPR029063">
    <property type="entry name" value="SAM-dependent_MTases_sf"/>
</dbReference>
<evidence type="ECO:0000313" key="9">
    <source>
        <dbReference type="EMBL" id="GAA5069043.1"/>
    </source>
</evidence>
<dbReference type="RefSeq" id="WP_259546280.1">
    <property type="nucleotide sequence ID" value="NZ_BAABHW010000001.1"/>
</dbReference>
<evidence type="ECO:0000256" key="3">
    <source>
        <dbReference type="ARBA" id="ARBA00022679"/>
    </source>
</evidence>
<organism evidence="9 10">
    <name type="scientific">[Roseibacterium] beibuensis</name>
    <dbReference type="NCBI Taxonomy" id="1193142"/>
    <lineage>
        <taxon>Bacteria</taxon>
        <taxon>Pseudomonadati</taxon>
        <taxon>Pseudomonadota</taxon>
        <taxon>Alphaproteobacteria</taxon>
        <taxon>Rhodobacterales</taxon>
        <taxon>Roseobacteraceae</taxon>
        <taxon>Roseicyclus</taxon>
    </lineage>
</organism>
<dbReference type="InterPro" id="IPR054728">
    <property type="entry name" value="RsmB-like_ferredoxin"/>
</dbReference>
<feature type="binding site" evidence="6">
    <location>
        <position position="246"/>
    </location>
    <ligand>
        <name>S-adenosyl-L-methionine</name>
        <dbReference type="ChEBI" id="CHEBI:59789"/>
    </ligand>
</feature>
<dbReference type="PANTHER" id="PTHR22807">
    <property type="entry name" value="NOP2 YEAST -RELATED NOL1/NOP2/FMU SUN DOMAIN-CONTAINING"/>
    <property type="match status" value="1"/>
</dbReference>
<gene>
    <name evidence="9" type="ORF">GCM10023209_10380</name>
</gene>
<dbReference type="GO" id="GO:0008168">
    <property type="term" value="F:methyltransferase activity"/>
    <property type="evidence" value="ECO:0007669"/>
    <property type="project" value="UniProtKB-KW"/>
</dbReference>
<feature type="region of interest" description="Disordered" evidence="7">
    <location>
        <begin position="85"/>
        <end position="116"/>
    </location>
</feature>
<keyword evidence="10" id="KW-1185">Reference proteome</keyword>
<feature type="binding site" evidence="6">
    <location>
        <position position="286"/>
    </location>
    <ligand>
        <name>S-adenosyl-L-methionine</name>
        <dbReference type="ChEBI" id="CHEBI:59789"/>
    </ligand>
</feature>
<dbReference type="Proteomes" id="UP001499910">
    <property type="component" value="Unassembled WGS sequence"/>
</dbReference>
<evidence type="ECO:0000256" key="5">
    <source>
        <dbReference type="ARBA" id="ARBA00022884"/>
    </source>
</evidence>
<feature type="domain" description="SAM-dependent MTase RsmB/NOP-type" evidence="8">
    <location>
        <begin position="133"/>
        <end position="386"/>
    </location>
</feature>
<dbReference type="PROSITE" id="PS01153">
    <property type="entry name" value="NOL1_NOP2_SUN"/>
    <property type="match status" value="1"/>
</dbReference>
<dbReference type="InterPro" id="IPR001678">
    <property type="entry name" value="MeTrfase_RsmB-F_NOP2_dom"/>
</dbReference>
<comment type="caution">
    <text evidence="9">The sequence shown here is derived from an EMBL/GenBank/DDBJ whole genome shotgun (WGS) entry which is preliminary data.</text>
</comment>
<dbReference type="PANTHER" id="PTHR22807:SF53">
    <property type="entry name" value="RIBOSOMAL RNA SMALL SUBUNIT METHYLTRANSFERASE B-RELATED"/>
    <property type="match status" value="1"/>
</dbReference>
<keyword evidence="5 6" id="KW-0694">RNA-binding</keyword>
<dbReference type="InterPro" id="IPR023267">
    <property type="entry name" value="RCMT"/>
</dbReference>
<dbReference type="SUPFAM" id="SSF53335">
    <property type="entry name" value="S-adenosyl-L-methionine-dependent methyltransferases"/>
    <property type="match status" value="1"/>
</dbReference>
<keyword evidence="2 6" id="KW-0489">Methyltransferase</keyword>
<reference evidence="10" key="1">
    <citation type="journal article" date="2019" name="Int. J. Syst. Evol. Microbiol.">
        <title>The Global Catalogue of Microorganisms (GCM) 10K type strain sequencing project: providing services to taxonomists for standard genome sequencing and annotation.</title>
        <authorList>
            <consortium name="The Broad Institute Genomics Platform"/>
            <consortium name="The Broad Institute Genome Sequencing Center for Infectious Disease"/>
            <person name="Wu L."/>
            <person name="Ma J."/>
        </authorList>
    </citation>
    <scope>NUCLEOTIDE SEQUENCE [LARGE SCALE GENOMIC DNA]</scope>
    <source>
        <strain evidence="10">JCM 18015</strain>
    </source>
</reference>
<evidence type="ECO:0000256" key="1">
    <source>
        <dbReference type="ARBA" id="ARBA00007494"/>
    </source>
</evidence>
<dbReference type="Gene3D" id="3.40.50.150">
    <property type="entry name" value="Vaccinia Virus protein VP39"/>
    <property type="match status" value="1"/>
</dbReference>
<sequence length="386" mass="41196">MTPGARISAAIAVLDDWRGGTPVEQALTRWARGARYAGSKDRAAVRDHVYDALRRAESCAQMGGGRDGRAMMLGLLRLQGRDPAELFTGDGHAPAPLSAAQAEAPSQAPSPECDIPDWLRAPVSDQVDDPEALFASFAHRAPLWLRVNLRRATPEAVVASLAADGVTARTTPLCTTALEVTEGERALRRAAAYLDGVVEPQDLSVQRALDRVDWPGQGRILDYCAGGGGKALALADRSDAAIFAHDANPGRMADLGPRAARAGVSIRQVATAGLEGHAPFDAVLCDVPCSGSGTWRRDPEAKWRLTPARLDKLCATQDAILVAAARLVGAQGRLVYMTCSLLRVENEDRIDAFLARHPGWRLEHQGRDTPLTASDGFFCASLSRDG</sequence>
<dbReference type="Pfam" id="PF22458">
    <property type="entry name" value="RsmF-B_ferredox"/>
    <property type="match status" value="1"/>
</dbReference>
<dbReference type="Pfam" id="PF01189">
    <property type="entry name" value="Methyltr_RsmB-F"/>
    <property type="match status" value="1"/>
</dbReference>
<evidence type="ECO:0000313" key="10">
    <source>
        <dbReference type="Proteomes" id="UP001499910"/>
    </source>
</evidence>
<protein>
    <submittedName>
        <fullName evidence="9">RsmB/NOP family class I SAM-dependent RNA methyltransferase</fullName>
    </submittedName>
</protein>
<evidence type="ECO:0000256" key="4">
    <source>
        <dbReference type="ARBA" id="ARBA00022691"/>
    </source>
</evidence>
<accession>A0ABP9L363</accession>
<keyword evidence="4 6" id="KW-0949">S-adenosyl-L-methionine</keyword>
<dbReference type="PROSITE" id="PS51686">
    <property type="entry name" value="SAM_MT_RSMB_NOP"/>
    <property type="match status" value="1"/>
</dbReference>
<comment type="similarity">
    <text evidence="1 6">Belongs to the class I-like SAM-binding methyltransferase superfamily. RsmB/NOP family.</text>
</comment>
<dbReference type="EMBL" id="BAABHW010000001">
    <property type="protein sequence ID" value="GAA5069043.1"/>
    <property type="molecule type" value="Genomic_DNA"/>
</dbReference>
<feature type="compositionally biased region" description="Low complexity" evidence="7">
    <location>
        <begin position="93"/>
        <end position="112"/>
    </location>
</feature>
<dbReference type="PRINTS" id="PR02008">
    <property type="entry name" value="RCMTFAMILY"/>
</dbReference>
<evidence type="ECO:0000256" key="2">
    <source>
        <dbReference type="ARBA" id="ARBA00022603"/>
    </source>
</evidence>
<proteinExistence type="inferred from homology"/>
<name>A0ABP9L363_9RHOB</name>
<dbReference type="InterPro" id="IPR018314">
    <property type="entry name" value="RsmB/NOL1/NOP2-like_CS"/>
</dbReference>
<evidence type="ECO:0000256" key="6">
    <source>
        <dbReference type="PROSITE-ProRule" id="PRU01023"/>
    </source>
</evidence>
<feature type="active site" description="Nucleophile" evidence="6">
    <location>
        <position position="339"/>
    </location>
</feature>
<dbReference type="InterPro" id="IPR049560">
    <property type="entry name" value="MeTrfase_RsmB-F_NOP2_cat"/>
</dbReference>
<evidence type="ECO:0000256" key="7">
    <source>
        <dbReference type="SAM" id="MobiDB-lite"/>
    </source>
</evidence>
<keyword evidence="3 6" id="KW-0808">Transferase</keyword>